<keyword evidence="3" id="KW-1185">Reference proteome</keyword>
<reference evidence="2" key="3">
    <citation type="journal article" date="2017" name="Nature">
        <title>Genome sequence of the progenitor of the wheat D genome Aegilops tauschii.</title>
        <authorList>
            <person name="Luo M.C."/>
            <person name="Gu Y.Q."/>
            <person name="Puiu D."/>
            <person name="Wang H."/>
            <person name="Twardziok S.O."/>
            <person name="Deal K.R."/>
            <person name="Huo N."/>
            <person name="Zhu T."/>
            <person name="Wang L."/>
            <person name="Wang Y."/>
            <person name="McGuire P.E."/>
            <person name="Liu S."/>
            <person name="Long H."/>
            <person name="Ramasamy R.K."/>
            <person name="Rodriguez J.C."/>
            <person name="Van S.L."/>
            <person name="Yuan L."/>
            <person name="Wang Z."/>
            <person name="Xia Z."/>
            <person name="Xiao L."/>
            <person name="Anderson O.D."/>
            <person name="Ouyang S."/>
            <person name="Liang Y."/>
            <person name="Zimin A.V."/>
            <person name="Pertea G."/>
            <person name="Qi P."/>
            <person name="Bennetzen J.L."/>
            <person name="Dai X."/>
            <person name="Dawson M.W."/>
            <person name="Muller H.G."/>
            <person name="Kugler K."/>
            <person name="Rivarola-Duarte L."/>
            <person name="Spannagl M."/>
            <person name="Mayer K.F.X."/>
            <person name="Lu F.H."/>
            <person name="Bevan M.W."/>
            <person name="Leroy P."/>
            <person name="Li P."/>
            <person name="You F.M."/>
            <person name="Sun Q."/>
            <person name="Liu Z."/>
            <person name="Lyons E."/>
            <person name="Wicker T."/>
            <person name="Salzberg S.L."/>
            <person name="Devos K.M."/>
            <person name="Dvorak J."/>
        </authorList>
    </citation>
    <scope>NUCLEOTIDE SEQUENCE [LARGE SCALE GENOMIC DNA]</scope>
    <source>
        <strain evidence="2">cv. AL8/78</strain>
    </source>
</reference>
<evidence type="ECO:0000256" key="1">
    <source>
        <dbReference type="SAM" id="MobiDB-lite"/>
    </source>
</evidence>
<dbReference type="EnsemblPlants" id="AET4Gv20290600.20">
    <property type="protein sequence ID" value="AET4Gv20290600.20"/>
    <property type="gene ID" value="AET4Gv20290600"/>
</dbReference>
<reference evidence="2" key="5">
    <citation type="journal article" date="2021" name="G3 (Bethesda)">
        <title>Aegilops tauschii genome assembly Aet v5.0 features greater sequence contiguity and improved annotation.</title>
        <authorList>
            <person name="Wang L."/>
            <person name="Zhu T."/>
            <person name="Rodriguez J.C."/>
            <person name="Deal K.R."/>
            <person name="Dubcovsky J."/>
            <person name="McGuire P.E."/>
            <person name="Lux T."/>
            <person name="Spannagl M."/>
            <person name="Mayer K.F.X."/>
            <person name="Baldrich P."/>
            <person name="Meyers B.C."/>
            <person name="Huo N."/>
            <person name="Gu Y.Q."/>
            <person name="Zhou H."/>
            <person name="Devos K.M."/>
            <person name="Bennetzen J.L."/>
            <person name="Unver T."/>
            <person name="Budak H."/>
            <person name="Gulick P.J."/>
            <person name="Galiba G."/>
            <person name="Kalapos B."/>
            <person name="Nelson D.R."/>
            <person name="Li P."/>
            <person name="You F.M."/>
            <person name="Luo M.C."/>
            <person name="Dvorak J."/>
        </authorList>
    </citation>
    <scope>NUCLEOTIDE SEQUENCE [LARGE SCALE GENOMIC DNA]</scope>
    <source>
        <strain evidence="2">cv. AL8/78</strain>
    </source>
</reference>
<protein>
    <submittedName>
        <fullName evidence="2">Uncharacterized protein</fullName>
    </submittedName>
</protein>
<organism evidence="2 3">
    <name type="scientific">Aegilops tauschii subsp. strangulata</name>
    <name type="common">Goatgrass</name>
    <dbReference type="NCBI Taxonomy" id="200361"/>
    <lineage>
        <taxon>Eukaryota</taxon>
        <taxon>Viridiplantae</taxon>
        <taxon>Streptophyta</taxon>
        <taxon>Embryophyta</taxon>
        <taxon>Tracheophyta</taxon>
        <taxon>Spermatophyta</taxon>
        <taxon>Magnoliopsida</taxon>
        <taxon>Liliopsida</taxon>
        <taxon>Poales</taxon>
        <taxon>Poaceae</taxon>
        <taxon>BOP clade</taxon>
        <taxon>Pooideae</taxon>
        <taxon>Triticodae</taxon>
        <taxon>Triticeae</taxon>
        <taxon>Triticinae</taxon>
        <taxon>Aegilops</taxon>
    </lineage>
</organism>
<dbReference type="AlphaFoldDB" id="A0A453HTL2"/>
<evidence type="ECO:0000313" key="3">
    <source>
        <dbReference type="Proteomes" id="UP000015105"/>
    </source>
</evidence>
<reference evidence="3" key="1">
    <citation type="journal article" date="2014" name="Science">
        <title>Ancient hybridizations among the ancestral genomes of bread wheat.</title>
        <authorList>
            <consortium name="International Wheat Genome Sequencing Consortium,"/>
            <person name="Marcussen T."/>
            <person name="Sandve S.R."/>
            <person name="Heier L."/>
            <person name="Spannagl M."/>
            <person name="Pfeifer M."/>
            <person name="Jakobsen K.S."/>
            <person name="Wulff B.B."/>
            <person name="Steuernagel B."/>
            <person name="Mayer K.F."/>
            <person name="Olsen O.A."/>
        </authorList>
    </citation>
    <scope>NUCLEOTIDE SEQUENCE [LARGE SCALE GENOMIC DNA]</scope>
    <source>
        <strain evidence="3">cv. AL8/78</strain>
    </source>
</reference>
<sequence length="114" mass="11970">MSNASSAGHGNVSCAQRPDGRLVNSRKRQQWPAARTEPSSLAAATCMSSRFRRRTTPEAKQSGTGDGGTRTWTHGFVPSATGKRQTTAATADGACDCQALANERGEAFLEATAL</sequence>
<dbReference type="Proteomes" id="UP000015105">
    <property type="component" value="Chromosome 4D"/>
</dbReference>
<dbReference type="Gramene" id="AET4Gv20290600.20">
    <property type="protein sequence ID" value="AET4Gv20290600.20"/>
    <property type="gene ID" value="AET4Gv20290600"/>
</dbReference>
<reference evidence="2" key="4">
    <citation type="submission" date="2019-03" db="UniProtKB">
        <authorList>
            <consortium name="EnsemblPlants"/>
        </authorList>
    </citation>
    <scope>IDENTIFICATION</scope>
</reference>
<proteinExistence type="predicted"/>
<name>A0A453HTL2_AEGTS</name>
<evidence type="ECO:0000313" key="2">
    <source>
        <dbReference type="EnsemblPlants" id="AET4Gv20290600.20"/>
    </source>
</evidence>
<feature type="region of interest" description="Disordered" evidence="1">
    <location>
        <begin position="1"/>
        <end position="85"/>
    </location>
</feature>
<accession>A0A453HTL2</accession>
<reference evidence="3" key="2">
    <citation type="journal article" date="2017" name="Nat. Plants">
        <title>The Aegilops tauschii genome reveals multiple impacts of transposons.</title>
        <authorList>
            <person name="Zhao G."/>
            <person name="Zou C."/>
            <person name="Li K."/>
            <person name="Wang K."/>
            <person name="Li T."/>
            <person name="Gao L."/>
            <person name="Zhang X."/>
            <person name="Wang H."/>
            <person name="Yang Z."/>
            <person name="Liu X."/>
            <person name="Jiang W."/>
            <person name="Mao L."/>
            <person name="Kong X."/>
            <person name="Jiao Y."/>
            <person name="Jia J."/>
        </authorList>
    </citation>
    <scope>NUCLEOTIDE SEQUENCE [LARGE SCALE GENOMIC DNA]</scope>
    <source>
        <strain evidence="3">cv. AL8/78</strain>
    </source>
</reference>